<evidence type="ECO:0000256" key="1">
    <source>
        <dbReference type="SAM" id="MobiDB-lite"/>
    </source>
</evidence>
<evidence type="ECO:0000313" key="3">
    <source>
        <dbReference type="Proteomes" id="UP000225322"/>
    </source>
</evidence>
<dbReference type="EMBL" id="KT001913">
    <property type="protein sequence ID" value="AKU43412.1"/>
    <property type="molecule type" value="Genomic_DNA"/>
</dbReference>
<gene>
    <name evidence="2" type="ORF">CPT_Sansa8</name>
</gene>
<organism evidence="2 3">
    <name type="scientific">Caulobacter phage Sansa</name>
    <dbReference type="NCBI Taxonomy" id="1675600"/>
    <lineage>
        <taxon>Viruses</taxon>
        <taxon>Duplodnaviria</taxon>
        <taxon>Heunggongvirae</taxon>
        <taxon>Uroviricota</taxon>
        <taxon>Caudoviricetes</taxon>
        <taxon>Sansavirus</taxon>
        <taxon>Sansavirus sansa</taxon>
        <taxon>Caulobacter virus Sansa</taxon>
    </lineage>
</organism>
<evidence type="ECO:0008006" key="4">
    <source>
        <dbReference type="Google" id="ProtNLM"/>
    </source>
</evidence>
<reference evidence="2 3" key="1">
    <citation type="journal article" date="2015" name="Genome Announc.">
        <title>Complete Genome Sequence of Caulobacter crescentus Siphophage Sansa.</title>
        <authorList>
            <person name="Vara L."/>
            <person name="Kane A.A."/>
            <person name="Cahill J.L."/>
            <person name="Rasche E.S."/>
            <person name="Kuty Everett G.F."/>
        </authorList>
    </citation>
    <scope>NUCLEOTIDE SEQUENCE [LARGE SCALE GENOMIC DNA]</scope>
</reference>
<name>A0A0K1LLN7_9CAUD</name>
<proteinExistence type="predicted"/>
<feature type="compositionally biased region" description="Basic and acidic residues" evidence="1">
    <location>
        <begin position="173"/>
        <end position="183"/>
    </location>
</feature>
<feature type="region of interest" description="Disordered" evidence="1">
    <location>
        <begin position="134"/>
        <end position="205"/>
    </location>
</feature>
<sequence length="205" mass="21411">MARDAVQGAGEAEVPTGRAVVAARLEVGPNGLITRGKAERLVQLMAEGMSDTEARGPAGFKSDGADTKQRRGIVASPVFQARLAMLSEEREKLQDRGPLGDALWAAKQTFRAAQLKDDLTTQMRAAQLIADISKNMQGGGDGEPGADGPAAPGAPAGRGPGRPASELKSTKVNIEKITRDLKEIGLQPRTIPAGATLPAKEEDPL</sequence>
<evidence type="ECO:0000313" key="2">
    <source>
        <dbReference type="EMBL" id="AKU43412.1"/>
    </source>
</evidence>
<protein>
    <recommendedName>
        <fullName evidence="4">Terminase small subunit</fullName>
    </recommendedName>
</protein>
<accession>A0A0K1LLN7</accession>
<feature type="compositionally biased region" description="Low complexity" evidence="1">
    <location>
        <begin position="146"/>
        <end position="164"/>
    </location>
</feature>
<keyword evidence="3" id="KW-1185">Reference proteome</keyword>
<dbReference type="Proteomes" id="UP000225322">
    <property type="component" value="Segment"/>
</dbReference>